<keyword evidence="11 14" id="KW-0560">Oxidoreductase</keyword>
<dbReference type="EC" id="1.6.2.4" evidence="14"/>
<feature type="domain" description="Flavodoxin-like" evidence="16">
    <location>
        <begin position="494"/>
        <end position="633"/>
    </location>
</feature>
<evidence type="ECO:0000256" key="12">
    <source>
        <dbReference type="ARBA" id="ARBA00023004"/>
    </source>
</evidence>
<dbReference type="SMR" id="A0A4S9KDB4"/>
<dbReference type="PANTHER" id="PTHR19384:SF127">
    <property type="entry name" value="BIFUNCTIONAL CYTOCHROME P450_NADPH--P450 REDUCTASE"/>
    <property type="match status" value="1"/>
</dbReference>
<dbReference type="Gene3D" id="3.40.50.360">
    <property type="match status" value="1"/>
</dbReference>
<dbReference type="Pfam" id="PF00067">
    <property type="entry name" value="p450"/>
    <property type="match status" value="1"/>
</dbReference>
<organism evidence="18 19">
    <name type="scientific">Aureobasidium pullulans</name>
    <name type="common">Black yeast</name>
    <name type="synonym">Pullularia pullulans</name>
    <dbReference type="NCBI Taxonomy" id="5580"/>
    <lineage>
        <taxon>Eukaryota</taxon>
        <taxon>Fungi</taxon>
        <taxon>Dikarya</taxon>
        <taxon>Ascomycota</taxon>
        <taxon>Pezizomycotina</taxon>
        <taxon>Dothideomycetes</taxon>
        <taxon>Dothideomycetidae</taxon>
        <taxon>Dothideales</taxon>
        <taxon>Saccotheciaceae</taxon>
        <taxon>Aureobasidium</taxon>
    </lineage>
</organism>
<dbReference type="Pfam" id="PF00667">
    <property type="entry name" value="FAD_binding_1"/>
    <property type="match status" value="1"/>
</dbReference>
<dbReference type="Gene3D" id="3.40.50.80">
    <property type="entry name" value="Nucleotide-binding domain of ferredoxin-NADP reductase (FNR) module"/>
    <property type="match status" value="1"/>
</dbReference>
<reference evidence="18 19" key="1">
    <citation type="submission" date="2018-10" db="EMBL/GenBank/DDBJ databases">
        <title>Fifty Aureobasidium pullulans genomes reveal a recombining polyextremotolerant generalist.</title>
        <authorList>
            <person name="Gostincar C."/>
            <person name="Turk M."/>
            <person name="Zajc J."/>
            <person name="Gunde-Cimerman N."/>
        </authorList>
    </citation>
    <scope>NUCLEOTIDE SEQUENCE [LARGE SCALE GENOMIC DNA]</scope>
    <source>
        <strain evidence="18 19">EXF-6604</strain>
    </source>
</reference>
<evidence type="ECO:0000256" key="6">
    <source>
        <dbReference type="ARBA" id="ARBA00022643"/>
    </source>
</evidence>
<dbReference type="FunFam" id="1.10.630.10:FF:000040">
    <property type="entry name" value="Bifunctional cytochrome P450/NADPH--P450 reductase"/>
    <property type="match status" value="1"/>
</dbReference>
<comment type="cofactor">
    <cofactor evidence="14">
        <name>FAD</name>
        <dbReference type="ChEBI" id="CHEBI:57692"/>
    </cofactor>
    <cofactor evidence="14">
        <name>FMN</name>
        <dbReference type="ChEBI" id="CHEBI:58210"/>
    </cofactor>
</comment>
<evidence type="ECO:0000256" key="3">
    <source>
        <dbReference type="ARBA" id="ARBA00022448"/>
    </source>
</evidence>
<proteinExistence type="inferred from homology"/>
<dbReference type="PRINTS" id="PR00385">
    <property type="entry name" value="P450"/>
</dbReference>
<dbReference type="CDD" id="cd06206">
    <property type="entry name" value="bifunctional_CYPOR"/>
    <property type="match status" value="1"/>
</dbReference>
<dbReference type="SUPFAM" id="SSF52218">
    <property type="entry name" value="Flavoproteins"/>
    <property type="match status" value="1"/>
</dbReference>
<evidence type="ECO:0000256" key="7">
    <source>
        <dbReference type="ARBA" id="ARBA00022723"/>
    </source>
</evidence>
<keyword evidence="10 14" id="KW-0249">Electron transport</keyword>
<dbReference type="PROSITE" id="PS51384">
    <property type="entry name" value="FAD_FR"/>
    <property type="match status" value="1"/>
</dbReference>
<evidence type="ECO:0000313" key="18">
    <source>
        <dbReference type="EMBL" id="THY12800.1"/>
    </source>
</evidence>
<keyword evidence="12 14" id="KW-0408">Iron</keyword>
<dbReference type="InterPro" id="IPR029039">
    <property type="entry name" value="Flavoprotein-like_sf"/>
</dbReference>
<accession>A0A4S9KDB4</accession>
<evidence type="ECO:0000256" key="1">
    <source>
        <dbReference type="ARBA" id="ARBA00001971"/>
    </source>
</evidence>
<protein>
    <recommendedName>
        <fullName evidence="14">Bifunctional cytochrome P450/NADPH--P450 reductase</fullName>
    </recommendedName>
    <domain>
        <recommendedName>
            <fullName evidence="14">Cytochrome P450</fullName>
            <ecNumber evidence="14">1.14.14.1</ecNumber>
        </recommendedName>
    </domain>
    <domain>
        <recommendedName>
            <fullName evidence="14">NADPH--cytochrome P450 reductase</fullName>
            <ecNumber evidence="14">1.6.2.4</ecNumber>
        </recommendedName>
    </domain>
</protein>
<dbReference type="Gene3D" id="2.40.30.10">
    <property type="entry name" value="Translation factors"/>
    <property type="match status" value="1"/>
</dbReference>
<dbReference type="InterPro" id="IPR003097">
    <property type="entry name" value="CysJ-like_FAD-binding"/>
</dbReference>
<dbReference type="GO" id="GO:0050660">
    <property type="term" value="F:flavin adenine dinucleotide binding"/>
    <property type="evidence" value="ECO:0007669"/>
    <property type="project" value="TreeGrafter"/>
</dbReference>
<dbReference type="InterPro" id="IPR023173">
    <property type="entry name" value="NADPH_Cyt_P450_Rdtase_alpha"/>
</dbReference>
<dbReference type="Proteomes" id="UP000306584">
    <property type="component" value="Unassembled WGS sequence"/>
</dbReference>
<dbReference type="PIRSF" id="PIRSF000209">
    <property type="entry name" value="Bifunctional_P450_P450R"/>
    <property type="match status" value="1"/>
</dbReference>
<feature type="binding site" description="axial binding residue" evidence="15">
    <location>
        <position position="403"/>
    </location>
    <ligand>
        <name>heme</name>
        <dbReference type="ChEBI" id="CHEBI:30413"/>
    </ligand>
    <ligandPart>
        <name>Fe</name>
        <dbReference type="ChEBI" id="CHEBI:18248"/>
    </ligandPart>
</feature>
<evidence type="ECO:0000256" key="13">
    <source>
        <dbReference type="ARBA" id="ARBA00023033"/>
    </source>
</evidence>
<keyword evidence="9 14" id="KW-0521">NADP</keyword>
<dbReference type="InterPro" id="IPR023206">
    <property type="entry name" value="Bifunctional_P450_P450_red"/>
</dbReference>
<dbReference type="InterPro" id="IPR002401">
    <property type="entry name" value="Cyt_P450_E_grp-I"/>
</dbReference>
<keyword evidence="7 14" id="KW-0479">Metal-binding</keyword>
<keyword evidence="8 14" id="KW-0274">FAD</keyword>
<comment type="catalytic activity">
    <reaction evidence="14">
        <text>2 oxidized [cytochrome P450] + NADPH = 2 reduced [cytochrome P450] + NADP(+) + H(+)</text>
        <dbReference type="Rhea" id="RHEA:24040"/>
        <dbReference type="Rhea" id="RHEA-COMP:14627"/>
        <dbReference type="Rhea" id="RHEA-COMP:14628"/>
        <dbReference type="ChEBI" id="CHEBI:15378"/>
        <dbReference type="ChEBI" id="CHEBI:55376"/>
        <dbReference type="ChEBI" id="CHEBI:57783"/>
        <dbReference type="ChEBI" id="CHEBI:58349"/>
        <dbReference type="ChEBI" id="CHEBI:60344"/>
        <dbReference type="EC" id="1.6.2.4"/>
    </reaction>
</comment>
<dbReference type="SUPFAM" id="SSF48264">
    <property type="entry name" value="Cytochrome P450"/>
    <property type="match status" value="1"/>
</dbReference>
<keyword evidence="6 14" id="KW-0288">FMN</keyword>
<keyword evidence="3 14" id="KW-0813">Transport</keyword>
<dbReference type="CDD" id="cd11068">
    <property type="entry name" value="CYP120A1"/>
    <property type="match status" value="1"/>
</dbReference>
<evidence type="ECO:0000259" key="16">
    <source>
        <dbReference type="PROSITE" id="PS50902"/>
    </source>
</evidence>
<comment type="caution">
    <text evidence="18">The sequence shown here is derived from an EMBL/GenBank/DDBJ whole genome shotgun (WGS) entry which is preliminary data.</text>
</comment>
<dbReference type="InterPro" id="IPR036396">
    <property type="entry name" value="Cyt_P450_sf"/>
</dbReference>
<comment type="similarity">
    <text evidence="2 14">In the N-terminal section; belongs to the cytochrome P450 family.</text>
</comment>
<dbReference type="Gene3D" id="1.10.630.10">
    <property type="entry name" value="Cytochrome P450"/>
    <property type="match status" value="1"/>
</dbReference>
<name>A0A4S9KDB4_AURPU</name>
<evidence type="ECO:0000313" key="19">
    <source>
        <dbReference type="Proteomes" id="UP000306584"/>
    </source>
</evidence>
<dbReference type="InterPro" id="IPR001433">
    <property type="entry name" value="OxRdtase_FAD/NAD-bd"/>
</dbReference>
<evidence type="ECO:0000256" key="2">
    <source>
        <dbReference type="ARBA" id="ARBA00010018"/>
    </source>
</evidence>
<dbReference type="InterPro" id="IPR001128">
    <property type="entry name" value="Cyt_P450"/>
</dbReference>
<dbReference type="InterPro" id="IPR017972">
    <property type="entry name" value="Cyt_P450_CS"/>
</dbReference>
<dbReference type="AlphaFoldDB" id="A0A4S9KDB4"/>
<dbReference type="GO" id="GO:0005829">
    <property type="term" value="C:cytosol"/>
    <property type="evidence" value="ECO:0007669"/>
    <property type="project" value="TreeGrafter"/>
</dbReference>
<dbReference type="SUPFAM" id="SSF63380">
    <property type="entry name" value="Riboflavin synthase domain-like"/>
    <property type="match status" value="1"/>
</dbReference>
<dbReference type="InterPro" id="IPR017938">
    <property type="entry name" value="Riboflavin_synthase-like_b-brl"/>
</dbReference>
<dbReference type="Pfam" id="PF00175">
    <property type="entry name" value="NAD_binding_1"/>
    <property type="match status" value="1"/>
</dbReference>
<evidence type="ECO:0000256" key="10">
    <source>
        <dbReference type="ARBA" id="ARBA00022982"/>
    </source>
</evidence>
<dbReference type="InterPro" id="IPR039261">
    <property type="entry name" value="FNR_nucleotide-bd"/>
</dbReference>
<dbReference type="PANTHER" id="PTHR19384">
    <property type="entry name" value="NITRIC OXIDE SYNTHASE-RELATED"/>
    <property type="match status" value="1"/>
</dbReference>
<dbReference type="GO" id="GO:0070330">
    <property type="term" value="F:aromatase activity"/>
    <property type="evidence" value="ECO:0007669"/>
    <property type="project" value="UniProtKB-UniRule"/>
</dbReference>
<evidence type="ECO:0000256" key="9">
    <source>
        <dbReference type="ARBA" id="ARBA00022857"/>
    </source>
</evidence>
<dbReference type="EMBL" id="QZBD01000492">
    <property type="protein sequence ID" value="THY12800.1"/>
    <property type="molecule type" value="Genomic_DNA"/>
</dbReference>
<dbReference type="PRINTS" id="PR00463">
    <property type="entry name" value="EP450I"/>
</dbReference>
<dbReference type="GO" id="GO:0020037">
    <property type="term" value="F:heme binding"/>
    <property type="evidence" value="ECO:0007669"/>
    <property type="project" value="UniProtKB-UniRule"/>
</dbReference>
<evidence type="ECO:0000256" key="4">
    <source>
        <dbReference type="ARBA" id="ARBA00022617"/>
    </source>
</evidence>
<dbReference type="EC" id="1.14.14.1" evidence="14"/>
<dbReference type="GO" id="GO:0010181">
    <property type="term" value="F:FMN binding"/>
    <property type="evidence" value="ECO:0007669"/>
    <property type="project" value="UniProtKB-UniRule"/>
</dbReference>
<comment type="catalytic activity">
    <reaction evidence="14">
        <text>an organic molecule + reduced [NADPH--hemoprotein reductase] + O2 = an alcohol + oxidized [NADPH--hemoprotein reductase] + H2O + H(+)</text>
        <dbReference type="Rhea" id="RHEA:17149"/>
        <dbReference type="Rhea" id="RHEA-COMP:11964"/>
        <dbReference type="Rhea" id="RHEA-COMP:11965"/>
        <dbReference type="ChEBI" id="CHEBI:15377"/>
        <dbReference type="ChEBI" id="CHEBI:15378"/>
        <dbReference type="ChEBI" id="CHEBI:15379"/>
        <dbReference type="ChEBI" id="CHEBI:30879"/>
        <dbReference type="ChEBI" id="CHEBI:57618"/>
        <dbReference type="ChEBI" id="CHEBI:58210"/>
        <dbReference type="ChEBI" id="CHEBI:142491"/>
        <dbReference type="EC" id="1.14.14.1"/>
    </reaction>
</comment>
<sequence length="1058" mass="117492">MSKTIPAPYGYPILGNVLEIDPENPTQSLARLAAIHGPIFRLRLPAERIFVANYACAEPLFDEKNFQKSVSGPLEQVRNAVHDGLFTAYPDEPNWAVAHRTLMPAFGPLPIKSMFGGASKRLHCTSDARYRWARFGPEHPIDASSDFTRLTLDSIALCAMGTRFNSFYHDHQHPFVDAMVGTLSESFARSRRPPMTGFFYRKQDEHYKLDIDVMKDTAKELLADRRKHPTDKKDLLNAMVNNVDSKTGQKLGDDSIINNMITFLIAGHETTSGLLSFLFYELLESPEAYSKAEGEVNRVCGKNAITVEYMGKLPYIEACLRETLRLHPTAPAFTVEAKSDQDLNGYLVKKGERVNILLARLHRDPEVYGADAESFRPSRMMGESLDKLPANAWKPFGNGIRACIGRPFAWQEALLTVATLLQVFRFSKDQPNYNLKIKTALTIKPDDFFIRATVKDPDLLEECGMGFNKADTKSTQKKSEQGSKHVDDKNLTPFTVLYGSNTGTCEALAQALVDAAPDNGFSATAKIMDSVSGTLPKTPLAIITPSYEGQPPDNGAHFVKWLESAEAEQLKPVSYAVFGVGNKEWRATYQKIPTLVDDTLKAAGADQLTKRYAADVTDGNIFDNFDTWLQEDFWPALRKATGQKADTGAGNGGVKELKISIDTKLRSDHLRSDVQLGEVCEIRLLTCPGAPRKRHIGIRLPTGTEYRAGDYLAVLPINPAEVVRRVMARFKMPWDAVMKIDPCNSTALPTDVSLPVQSVLASMVELNLPATKKAVTSVIESIPEPNIADELTKRVKDESFIKSNPSLLDILEEYPSATFSLGQFLASMSPMRLRQYSISSSPLADPNVCTLTYSVIDAPSKSKANKNGHRFLGVATTYLERLSVGDQVHVGLRPSRAGFHLPNDDSKPIIMACAGTGLAPFYAFAAERAIKKAGGIETGPALLFYGCNRPDEDDMYKEEFDKWEKEGVISVRRAYTFAPEASEGCKFVQDRIWHDRQDTIDLFQKHAELYICGAGYVGSGVEDAMARIRMEQKNCDRKTADEWVKSTKGERFWADIFS</sequence>
<dbReference type="PROSITE" id="PS00086">
    <property type="entry name" value="CYTOCHROME_P450"/>
    <property type="match status" value="1"/>
</dbReference>
<keyword evidence="4 14" id="KW-0349">Heme</keyword>
<dbReference type="SUPFAM" id="SSF52343">
    <property type="entry name" value="Ferredoxin reductase-like, C-terminal NADP-linked domain"/>
    <property type="match status" value="1"/>
</dbReference>
<evidence type="ECO:0000256" key="5">
    <source>
        <dbReference type="ARBA" id="ARBA00022630"/>
    </source>
</evidence>
<dbReference type="InterPro" id="IPR008254">
    <property type="entry name" value="Flavodoxin/NO_synth"/>
</dbReference>
<dbReference type="Gene3D" id="1.20.990.10">
    <property type="entry name" value="NADPH-cytochrome p450 Reductase, Chain A, domain 3"/>
    <property type="match status" value="1"/>
</dbReference>
<feature type="domain" description="FAD-binding FR-type" evidence="17">
    <location>
        <begin position="672"/>
        <end position="902"/>
    </location>
</feature>
<evidence type="ECO:0000259" key="17">
    <source>
        <dbReference type="PROSITE" id="PS51384"/>
    </source>
</evidence>
<dbReference type="GO" id="GO:0005506">
    <property type="term" value="F:iron ion binding"/>
    <property type="evidence" value="ECO:0007669"/>
    <property type="project" value="UniProtKB-UniRule"/>
</dbReference>
<dbReference type="InterPro" id="IPR017927">
    <property type="entry name" value="FAD-bd_FR_type"/>
</dbReference>
<dbReference type="Pfam" id="PF00258">
    <property type="entry name" value="Flavodoxin_1"/>
    <property type="match status" value="1"/>
</dbReference>
<evidence type="ECO:0000256" key="14">
    <source>
        <dbReference type="PIRNR" id="PIRNR000209"/>
    </source>
</evidence>
<evidence type="ECO:0000256" key="8">
    <source>
        <dbReference type="ARBA" id="ARBA00022827"/>
    </source>
</evidence>
<evidence type="ECO:0000256" key="15">
    <source>
        <dbReference type="PIRSR" id="PIRSR000209-1"/>
    </source>
</evidence>
<comment type="cofactor">
    <cofactor evidence="1 14 15">
        <name>heme</name>
        <dbReference type="ChEBI" id="CHEBI:30413"/>
    </cofactor>
</comment>
<keyword evidence="5 14" id="KW-0285">Flavoprotein</keyword>
<dbReference type="PROSITE" id="PS50902">
    <property type="entry name" value="FLAVODOXIN_LIKE"/>
    <property type="match status" value="1"/>
</dbReference>
<keyword evidence="13 14" id="KW-0503">Monooxygenase</keyword>
<evidence type="ECO:0000256" key="11">
    <source>
        <dbReference type="ARBA" id="ARBA00023002"/>
    </source>
</evidence>
<dbReference type="GO" id="GO:0003958">
    <property type="term" value="F:NADPH-hemoprotein reductase activity"/>
    <property type="evidence" value="ECO:0007669"/>
    <property type="project" value="UniProtKB-UniRule"/>
</dbReference>
<gene>
    <name evidence="18" type="ORF">D6D01_08513</name>
</gene>